<dbReference type="Proteomes" id="UP000825935">
    <property type="component" value="Chromosome 20"/>
</dbReference>
<dbReference type="Pfam" id="PF03634">
    <property type="entry name" value="TCP"/>
    <property type="match status" value="1"/>
</dbReference>
<comment type="caution">
    <text evidence="7">The sequence shown here is derived from an EMBL/GenBank/DDBJ whole genome shotgun (WGS) entry which is preliminary data.</text>
</comment>
<dbReference type="PANTHER" id="PTHR31072">
    <property type="entry name" value="TRANSCRIPTION FACTOR TCP4-RELATED"/>
    <property type="match status" value="1"/>
</dbReference>
<keyword evidence="4" id="KW-0804">Transcription</keyword>
<protein>
    <recommendedName>
        <fullName evidence="6">TCP domain-containing protein</fullName>
    </recommendedName>
</protein>
<evidence type="ECO:0000313" key="7">
    <source>
        <dbReference type="EMBL" id="KAH7331301.1"/>
    </source>
</evidence>
<keyword evidence="3" id="KW-0238">DNA-binding</keyword>
<dbReference type="InterPro" id="IPR017887">
    <property type="entry name" value="TF_TCP_subgr"/>
</dbReference>
<proteinExistence type="predicted"/>
<accession>A0A8T2SFR4</accession>
<keyword evidence="5" id="KW-0539">Nucleus</keyword>
<keyword evidence="2" id="KW-0805">Transcription regulation</keyword>
<feature type="domain" description="TCP" evidence="6">
    <location>
        <begin position="45"/>
        <end position="104"/>
    </location>
</feature>
<dbReference type="InterPro" id="IPR005333">
    <property type="entry name" value="Transcription_factor_TCP"/>
</dbReference>
<evidence type="ECO:0000256" key="1">
    <source>
        <dbReference type="ARBA" id="ARBA00004123"/>
    </source>
</evidence>
<dbReference type="EMBL" id="CM035425">
    <property type="protein sequence ID" value="KAH7331301.1"/>
    <property type="molecule type" value="Genomic_DNA"/>
</dbReference>
<evidence type="ECO:0000259" key="6">
    <source>
        <dbReference type="PROSITE" id="PS51369"/>
    </source>
</evidence>
<dbReference type="PANTHER" id="PTHR31072:SF93">
    <property type="entry name" value="TRANSCRIPTION FACTOR TCP24"/>
    <property type="match status" value="1"/>
</dbReference>
<dbReference type="OrthoDB" id="1927134at2759"/>
<organism evidence="7 8">
    <name type="scientific">Ceratopteris richardii</name>
    <name type="common">Triangle waterfern</name>
    <dbReference type="NCBI Taxonomy" id="49495"/>
    <lineage>
        <taxon>Eukaryota</taxon>
        <taxon>Viridiplantae</taxon>
        <taxon>Streptophyta</taxon>
        <taxon>Embryophyta</taxon>
        <taxon>Tracheophyta</taxon>
        <taxon>Polypodiopsida</taxon>
        <taxon>Polypodiidae</taxon>
        <taxon>Polypodiales</taxon>
        <taxon>Pteridineae</taxon>
        <taxon>Pteridaceae</taxon>
        <taxon>Parkerioideae</taxon>
        <taxon>Ceratopteris</taxon>
    </lineage>
</organism>
<name>A0A8T2SFR4_CERRI</name>
<sequence length="286" mass="32637">MCAFRRDDVKEIKLGGDHSTAPSRAHHSHGDFKLLFPRSISKWKGKDRHSKVLTSKGVLRDRRVRLSLSTAIRFYDIQDRLGFDQPSKAIEWLLDKSQWALDSLPVLSHKNTVKGNAKDLPYEESGDHIIQSFDLIKDANTHDVLSSITSDHSSQSRSSSVFKSKYQSLYLFDDPEKTFKSNTPCNTFCAIDENASYMDPNNEIDIKESVQRDNVDQNSGSTFSERVLERGNGKKVDGQSMMLNHSEVEKPERNSHHVDMSPFELQSPILFINQTSYLYCSSPRFM</sequence>
<dbReference type="GO" id="GO:0003700">
    <property type="term" value="F:DNA-binding transcription factor activity"/>
    <property type="evidence" value="ECO:0007669"/>
    <property type="project" value="InterPro"/>
</dbReference>
<dbReference type="GO" id="GO:0005634">
    <property type="term" value="C:nucleus"/>
    <property type="evidence" value="ECO:0007669"/>
    <property type="project" value="UniProtKB-SubCell"/>
</dbReference>
<evidence type="ECO:0000256" key="4">
    <source>
        <dbReference type="ARBA" id="ARBA00023163"/>
    </source>
</evidence>
<evidence type="ECO:0000256" key="5">
    <source>
        <dbReference type="ARBA" id="ARBA00023242"/>
    </source>
</evidence>
<reference evidence="7" key="1">
    <citation type="submission" date="2021-08" db="EMBL/GenBank/DDBJ databases">
        <title>WGS assembly of Ceratopteris richardii.</title>
        <authorList>
            <person name="Marchant D.B."/>
            <person name="Chen G."/>
            <person name="Jenkins J."/>
            <person name="Shu S."/>
            <person name="Leebens-Mack J."/>
            <person name="Grimwood J."/>
            <person name="Schmutz J."/>
            <person name="Soltis P."/>
            <person name="Soltis D."/>
            <person name="Chen Z.-H."/>
        </authorList>
    </citation>
    <scope>NUCLEOTIDE SEQUENCE</scope>
    <source>
        <strain evidence="7">Whitten #5841</strain>
        <tissue evidence="7">Leaf</tissue>
    </source>
</reference>
<dbReference type="GO" id="GO:0043565">
    <property type="term" value="F:sequence-specific DNA binding"/>
    <property type="evidence" value="ECO:0007669"/>
    <property type="project" value="TreeGrafter"/>
</dbReference>
<evidence type="ECO:0000256" key="2">
    <source>
        <dbReference type="ARBA" id="ARBA00023015"/>
    </source>
</evidence>
<gene>
    <name evidence="7" type="ORF">KP509_20G025200</name>
</gene>
<evidence type="ECO:0000313" key="8">
    <source>
        <dbReference type="Proteomes" id="UP000825935"/>
    </source>
</evidence>
<dbReference type="PROSITE" id="PS51369">
    <property type="entry name" value="TCP"/>
    <property type="match status" value="1"/>
</dbReference>
<dbReference type="AlphaFoldDB" id="A0A8T2SFR4"/>
<comment type="subcellular location">
    <subcellularLocation>
        <location evidence="1">Nucleus</location>
    </subcellularLocation>
</comment>
<evidence type="ECO:0000256" key="3">
    <source>
        <dbReference type="ARBA" id="ARBA00023125"/>
    </source>
</evidence>
<keyword evidence="8" id="KW-1185">Reference proteome</keyword>